<dbReference type="Pfam" id="PF01425">
    <property type="entry name" value="Amidase"/>
    <property type="match status" value="1"/>
</dbReference>
<protein>
    <recommendedName>
        <fullName evidence="1">Amidase domain-containing protein</fullName>
    </recommendedName>
</protein>
<keyword evidence="3" id="KW-1185">Reference proteome</keyword>
<proteinExistence type="predicted"/>
<sequence>MMALGNRNIGSVMDLMEESEGGNDSLTAKLMCFGAGVVGGATCTGKTVVDEMALSINGVNTHYGIPTNPAAPTLLSGGSSSGSAVAVVAGLTFL</sequence>
<dbReference type="Gene3D" id="3.90.1300.10">
    <property type="entry name" value="Amidase signature (AS) domain"/>
    <property type="match status" value="1"/>
</dbReference>
<evidence type="ECO:0000259" key="1">
    <source>
        <dbReference type="Pfam" id="PF01425"/>
    </source>
</evidence>
<reference evidence="2 3" key="1">
    <citation type="submission" date="2020-10" db="EMBL/GenBank/DDBJ databases">
        <title>The Coptis chinensis genome and diversification of protoberbering-type alkaloids.</title>
        <authorList>
            <person name="Wang B."/>
            <person name="Shu S."/>
            <person name="Song C."/>
            <person name="Liu Y."/>
        </authorList>
    </citation>
    <scope>NUCLEOTIDE SEQUENCE [LARGE SCALE GENOMIC DNA]</scope>
    <source>
        <strain evidence="2">HL-2020</strain>
        <tissue evidence="2">Leaf</tissue>
    </source>
</reference>
<dbReference type="PANTHER" id="PTHR46310">
    <property type="entry name" value="AMIDASE 1"/>
    <property type="match status" value="1"/>
</dbReference>
<dbReference type="EMBL" id="JADFTS010000008">
    <property type="protein sequence ID" value="KAF9592444.1"/>
    <property type="molecule type" value="Genomic_DNA"/>
</dbReference>
<gene>
    <name evidence="2" type="ORF">IFM89_014934</name>
</gene>
<organism evidence="2 3">
    <name type="scientific">Coptis chinensis</name>
    <dbReference type="NCBI Taxonomy" id="261450"/>
    <lineage>
        <taxon>Eukaryota</taxon>
        <taxon>Viridiplantae</taxon>
        <taxon>Streptophyta</taxon>
        <taxon>Embryophyta</taxon>
        <taxon>Tracheophyta</taxon>
        <taxon>Spermatophyta</taxon>
        <taxon>Magnoliopsida</taxon>
        <taxon>Ranunculales</taxon>
        <taxon>Ranunculaceae</taxon>
        <taxon>Coptidoideae</taxon>
        <taxon>Coptis</taxon>
    </lineage>
</organism>
<feature type="domain" description="Amidase" evidence="1">
    <location>
        <begin position="40"/>
        <end position="92"/>
    </location>
</feature>
<evidence type="ECO:0000313" key="2">
    <source>
        <dbReference type="EMBL" id="KAF9592444.1"/>
    </source>
</evidence>
<name>A0A835H5E6_9MAGN</name>
<dbReference type="AlphaFoldDB" id="A0A835H5E6"/>
<accession>A0A835H5E6</accession>
<comment type="caution">
    <text evidence="2">The sequence shown here is derived from an EMBL/GenBank/DDBJ whole genome shotgun (WGS) entry which is preliminary data.</text>
</comment>
<evidence type="ECO:0000313" key="3">
    <source>
        <dbReference type="Proteomes" id="UP000631114"/>
    </source>
</evidence>
<dbReference type="InterPro" id="IPR023631">
    <property type="entry name" value="Amidase_dom"/>
</dbReference>
<dbReference type="PANTHER" id="PTHR46310:SF5">
    <property type="entry name" value="OUTER ENVELOPE PROTEIN 64, CHLOROPLASTIC"/>
    <property type="match status" value="1"/>
</dbReference>
<dbReference type="Proteomes" id="UP000631114">
    <property type="component" value="Unassembled WGS sequence"/>
</dbReference>
<dbReference type="InterPro" id="IPR036928">
    <property type="entry name" value="AS_sf"/>
</dbReference>
<dbReference type="SUPFAM" id="SSF75304">
    <property type="entry name" value="Amidase signature (AS) enzymes"/>
    <property type="match status" value="1"/>
</dbReference>